<dbReference type="Gene3D" id="6.10.140.70">
    <property type="match status" value="1"/>
</dbReference>
<proteinExistence type="predicted"/>
<organism evidence="2 3">
    <name type="scientific">Knipowitschia caucasica</name>
    <name type="common">Caucasian dwarf goby</name>
    <name type="synonym">Pomatoschistus caucasicus</name>
    <dbReference type="NCBI Taxonomy" id="637954"/>
    <lineage>
        <taxon>Eukaryota</taxon>
        <taxon>Metazoa</taxon>
        <taxon>Chordata</taxon>
        <taxon>Craniata</taxon>
        <taxon>Vertebrata</taxon>
        <taxon>Euteleostomi</taxon>
        <taxon>Actinopterygii</taxon>
        <taxon>Neopterygii</taxon>
        <taxon>Teleostei</taxon>
        <taxon>Neoteleostei</taxon>
        <taxon>Acanthomorphata</taxon>
        <taxon>Gobiaria</taxon>
        <taxon>Gobiiformes</taxon>
        <taxon>Gobioidei</taxon>
        <taxon>Gobiidae</taxon>
        <taxon>Gobiinae</taxon>
        <taxon>Knipowitschia</taxon>
    </lineage>
</organism>
<gene>
    <name evidence="2" type="ORF">KC01_LOCUS11545</name>
</gene>
<keyword evidence="3" id="KW-1185">Reference proteome</keyword>
<dbReference type="GO" id="GO:0055001">
    <property type="term" value="P:muscle cell development"/>
    <property type="evidence" value="ECO:0007669"/>
    <property type="project" value="TreeGrafter"/>
</dbReference>
<name>A0AAV2JWZ5_KNICA</name>
<dbReference type="InterPro" id="IPR050774">
    <property type="entry name" value="KCMF1/Dystrophin"/>
</dbReference>
<dbReference type="GO" id="GO:0090257">
    <property type="term" value="P:regulation of muscle system process"/>
    <property type="evidence" value="ECO:0007669"/>
    <property type="project" value="TreeGrafter"/>
</dbReference>
<reference evidence="2 3" key="1">
    <citation type="submission" date="2024-04" db="EMBL/GenBank/DDBJ databases">
        <authorList>
            <person name="Waldvogel A.-M."/>
            <person name="Schoenle A."/>
        </authorList>
    </citation>
    <scope>NUCLEOTIDE SEQUENCE [LARGE SCALE GENOMIC DNA]</scope>
</reference>
<evidence type="ECO:0000313" key="2">
    <source>
        <dbReference type="EMBL" id="CAL1580733.1"/>
    </source>
</evidence>
<dbReference type="GO" id="GO:0045202">
    <property type="term" value="C:synapse"/>
    <property type="evidence" value="ECO:0007669"/>
    <property type="project" value="GOC"/>
</dbReference>
<feature type="domain" description="EF-hand" evidence="1">
    <location>
        <begin position="21"/>
        <end position="54"/>
    </location>
</feature>
<dbReference type="GO" id="GO:0099536">
    <property type="term" value="P:synaptic signaling"/>
    <property type="evidence" value="ECO:0007669"/>
    <property type="project" value="TreeGrafter"/>
</dbReference>
<dbReference type="AlphaFoldDB" id="A0AAV2JWZ5"/>
<dbReference type="Proteomes" id="UP001497482">
    <property type="component" value="Chromosome 14"/>
</dbReference>
<dbReference type="GO" id="GO:0042383">
    <property type="term" value="C:sarcolemma"/>
    <property type="evidence" value="ECO:0007669"/>
    <property type="project" value="TreeGrafter"/>
</dbReference>
<dbReference type="PANTHER" id="PTHR12268">
    <property type="entry name" value="E3 UBIQUITIN-PROTEIN LIGASE KCMF1"/>
    <property type="match status" value="1"/>
</dbReference>
<dbReference type="PANTHER" id="PTHR12268:SF25">
    <property type="entry name" value="DYSTROPHIN"/>
    <property type="match status" value="1"/>
</dbReference>
<dbReference type="EMBL" id="OZ035836">
    <property type="protein sequence ID" value="CAL1580733.1"/>
    <property type="molecule type" value="Genomic_DNA"/>
</dbReference>
<protein>
    <recommendedName>
        <fullName evidence="1">EF-hand domain-containing protein</fullName>
    </recommendedName>
</protein>
<dbReference type="InterPro" id="IPR011992">
    <property type="entry name" value="EF-hand-dom_pair"/>
</dbReference>
<dbReference type="GO" id="GO:0007519">
    <property type="term" value="P:skeletal muscle tissue development"/>
    <property type="evidence" value="ECO:0007669"/>
    <property type="project" value="TreeGrafter"/>
</dbReference>
<dbReference type="Pfam" id="PF09068">
    <property type="entry name" value="EF-hand_2"/>
    <property type="match status" value="1"/>
</dbReference>
<dbReference type="InterPro" id="IPR015153">
    <property type="entry name" value="EF-hand_dom_typ1"/>
</dbReference>
<dbReference type="SUPFAM" id="SSF47473">
    <property type="entry name" value="EF-hand"/>
    <property type="match status" value="1"/>
</dbReference>
<accession>A0AAV2JWZ5</accession>
<dbReference type="GO" id="GO:0048666">
    <property type="term" value="P:neuron development"/>
    <property type="evidence" value="ECO:0007669"/>
    <property type="project" value="TreeGrafter"/>
</dbReference>
<evidence type="ECO:0000313" key="3">
    <source>
        <dbReference type="Proteomes" id="UP001497482"/>
    </source>
</evidence>
<evidence type="ECO:0000259" key="1">
    <source>
        <dbReference type="Pfam" id="PF09068"/>
    </source>
</evidence>
<sequence>MIIAQIHQTQTTCWDHPKMAELYQSLADLNNVRFSAYRTAMKLRRLQKALCYRVFSQTASSVRPRLQSDRVFSQTDRVFSQTDRVFSQTDRVFSQTASSVRPRLQSDRVFSQTTDLIRRCRLFPSL</sequence>